<keyword evidence="1 2" id="KW-0238">DNA-binding</keyword>
<organism evidence="4 5">
    <name type="scientific">Soehngenia longivitae</name>
    <dbReference type="NCBI Taxonomy" id="2562294"/>
    <lineage>
        <taxon>Bacteria</taxon>
        <taxon>Bacillati</taxon>
        <taxon>Bacillota</taxon>
        <taxon>Tissierellia</taxon>
        <taxon>Tissierellales</taxon>
        <taxon>Tissierellaceae</taxon>
        <taxon>Soehngenia</taxon>
    </lineage>
</organism>
<dbReference type="RefSeq" id="WP_135270344.1">
    <property type="nucleotide sequence ID" value="NZ_SRIB01000002.1"/>
</dbReference>
<evidence type="ECO:0000313" key="5">
    <source>
        <dbReference type="Proteomes" id="UP000298381"/>
    </source>
</evidence>
<feature type="DNA-binding region" description="H-T-H motif" evidence="2">
    <location>
        <begin position="28"/>
        <end position="47"/>
    </location>
</feature>
<accession>A0A4Z0D8X6</accession>
<dbReference type="Pfam" id="PF00440">
    <property type="entry name" value="TetR_N"/>
    <property type="match status" value="1"/>
</dbReference>
<dbReference type="PRINTS" id="PR00455">
    <property type="entry name" value="HTHTETR"/>
</dbReference>
<reference evidence="4 5" key="1">
    <citation type="submission" date="2019-03" db="EMBL/GenBank/DDBJ databases">
        <title>Draft genome sequence data and analysis of a Fermenting Bacterium, Soehngenia longevitae strain 1933PT, isolated from petroleum reservoir in Azerbaijan.</title>
        <authorList>
            <person name="Grouzdev D.S."/>
            <person name="Bidzhieva S.K."/>
            <person name="Sokolova D.S."/>
            <person name="Tourova T.P."/>
            <person name="Poltaraus A.B."/>
            <person name="Nazina T.N."/>
        </authorList>
    </citation>
    <scope>NUCLEOTIDE SEQUENCE [LARGE SCALE GENOMIC DNA]</scope>
    <source>
        <strain evidence="4 5">1933P</strain>
    </source>
</reference>
<dbReference type="SUPFAM" id="SSF46689">
    <property type="entry name" value="Homeodomain-like"/>
    <property type="match status" value="1"/>
</dbReference>
<dbReference type="EMBL" id="SRIB01000002">
    <property type="protein sequence ID" value="TFZ41376.1"/>
    <property type="molecule type" value="Genomic_DNA"/>
</dbReference>
<dbReference type="Proteomes" id="UP000298381">
    <property type="component" value="Unassembled WGS sequence"/>
</dbReference>
<keyword evidence="5" id="KW-1185">Reference proteome</keyword>
<feature type="domain" description="HTH tetR-type" evidence="3">
    <location>
        <begin position="5"/>
        <end position="65"/>
    </location>
</feature>
<evidence type="ECO:0000313" key="4">
    <source>
        <dbReference type="EMBL" id="TFZ41376.1"/>
    </source>
</evidence>
<evidence type="ECO:0000259" key="3">
    <source>
        <dbReference type="PROSITE" id="PS50977"/>
    </source>
</evidence>
<evidence type="ECO:0000256" key="2">
    <source>
        <dbReference type="PROSITE-ProRule" id="PRU00335"/>
    </source>
</evidence>
<sequence>MDRATIQRDNILKNSYRLFKEKGFKNTTTREIANQSQINKGLLHYYYNQKEDIVIEMYEDILDALYNYVEKNYKDKIKGYTYLALLNILFYKAMTSTNESLNFLSEMMSSRELTKVKIEKYIDSYYKIIENDDIPITKYQMLLALTVAVGAESELLLSIREGKIKMTYDKLATTVNKIMFTMLKVREKDIKKINDKAKEIADTVELKEITSFLIESCKWARD</sequence>
<dbReference type="AlphaFoldDB" id="A0A4Z0D8X6"/>
<gene>
    <name evidence="4" type="ORF">E4100_02030</name>
</gene>
<dbReference type="GO" id="GO:0003677">
    <property type="term" value="F:DNA binding"/>
    <property type="evidence" value="ECO:0007669"/>
    <property type="project" value="UniProtKB-UniRule"/>
</dbReference>
<dbReference type="Gene3D" id="1.10.357.10">
    <property type="entry name" value="Tetracycline Repressor, domain 2"/>
    <property type="match status" value="1"/>
</dbReference>
<comment type="caution">
    <text evidence="4">The sequence shown here is derived from an EMBL/GenBank/DDBJ whole genome shotgun (WGS) entry which is preliminary data.</text>
</comment>
<dbReference type="InterPro" id="IPR009057">
    <property type="entry name" value="Homeodomain-like_sf"/>
</dbReference>
<proteinExistence type="predicted"/>
<dbReference type="OrthoDB" id="9785164at2"/>
<name>A0A4Z0D8X6_9FIRM</name>
<dbReference type="InterPro" id="IPR001647">
    <property type="entry name" value="HTH_TetR"/>
</dbReference>
<evidence type="ECO:0000256" key="1">
    <source>
        <dbReference type="ARBA" id="ARBA00023125"/>
    </source>
</evidence>
<protein>
    <submittedName>
        <fullName evidence="4">TetR/AcrR family transcriptional regulator</fullName>
    </submittedName>
</protein>
<dbReference type="PROSITE" id="PS50977">
    <property type="entry name" value="HTH_TETR_2"/>
    <property type="match status" value="1"/>
</dbReference>